<evidence type="ECO:0000256" key="2">
    <source>
        <dbReference type="ARBA" id="ARBA00006951"/>
    </source>
</evidence>
<dbReference type="HOGENOM" id="CLU_043327_3_0_1"/>
<dbReference type="AlphaFoldDB" id="T1H5Y4"/>
<evidence type="ECO:0000256" key="4">
    <source>
        <dbReference type="ARBA" id="ARBA00023125"/>
    </source>
</evidence>
<keyword evidence="3" id="KW-0805">Transcription regulation</keyword>
<reference evidence="9" key="2">
    <citation type="submission" date="2015-06" db="UniProtKB">
        <authorList>
            <consortium name="EnsemblMetazoa"/>
        </authorList>
    </citation>
    <scope>IDENTIFICATION</scope>
</reference>
<dbReference type="PANTHER" id="PTHR23334">
    <property type="entry name" value="CCAAT/ENHANCER BINDING PROTEIN"/>
    <property type="match status" value="1"/>
</dbReference>
<dbReference type="InterPro" id="IPR046347">
    <property type="entry name" value="bZIP_sf"/>
</dbReference>
<accession>T1H5Y4</accession>
<dbReference type="SUPFAM" id="SSF57959">
    <property type="entry name" value="Leucine zipper domain"/>
    <property type="match status" value="1"/>
</dbReference>
<dbReference type="EnsemblMetazoa" id="MESCA012117-RA">
    <property type="protein sequence ID" value="MESCA012117-PA"/>
    <property type="gene ID" value="MESCA012117"/>
</dbReference>
<dbReference type="GO" id="GO:0000978">
    <property type="term" value="F:RNA polymerase II cis-regulatory region sequence-specific DNA binding"/>
    <property type="evidence" value="ECO:0007669"/>
    <property type="project" value="TreeGrafter"/>
</dbReference>
<feature type="region of interest" description="Disordered" evidence="7">
    <location>
        <begin position="103"/>
        <end position="131"/>
    </location>
</feature>
<keyword evidence="10" id="KW-1185">Reference proteome</keyword>
<sequence length="287" mass="32912">NSANSILQKHIMQQYGHNELDELAAQEITLDLAHLIDDNFRESELGLFSDMVAATSPTTLSNTLQTNGVVAAAKVLQMQQQNTQQQWEYNLLAYTPQAVHSNATYTSNNSSDDNSSLASESSTIKEEPIDPQEYRRQFQEVTNNNFMSNNNVNGIYGLNAYGTNGCNNGFNGRTPHQNLPHLTGTHLAQLKHHRRYCPKSQAKQKSLDKTDEYRRRRERNNIAVRKSREKAKVRSREVEEKVKTLIKEKEQLLRRLEEMNNEMQVHQQIYLQLMNHANPEITRICGT</sequence>
<protein>
    <recommendedName>
        <fullName evidence="8">BZIP domain-containing protein</fullName>
    </recommendedName>
</protein>
<dbReference type="SMART" id="SM00338">
    <property type="entry name" value="BRLZ"/>
    <property type="match status" value="1"/>
</dbReference>
<feature type="region of interest" description="Disordered" evidence="7">
    <location>
        <begin position="196"/>
        <end position="230"/>
    </location>
</feature>
<dbReference type="InterPro" id="IPR004827">
    <property type="entry name" value="bZIP"/>
</dbReference>
<evidence type="ECO:0000313" key="10">
    <source>
        <dbReference type="Proteomes" id="UP000015102"/>
    </source>
</evidence>
<name>T1H5Y4_MEGSC</name>
<evidence type="ECO:0000256" key="6">
    <source>
        <dbReference type="ARBA" id="ARBA00023242"/>
    </source>
</evidence>
<dbReference type="GO" id="GO:0005634">
    <property type="term" value="C:nucleus"/>
    <property type="evidence" value="ECO:0007669"/>
    <property type="project" value="UniProtKB-SubCell"/>
</dbReference>
<dbReference type="Proteomes" id="UP000015102">
    <property type="component" value="Unassembled WGS sequence"/>
</dbReference>
<feature type="compositionally biased region" description="Low complexity" evidence="7">
    <location>
        <begin position="103"/>
        <end position="122"/>
    </location>
</feature>
<organism evidence="9 10">
    <name type="scientific">Megaselia scalaris</name>
    <name type="common">Humpbacked fly</name>
    <name type="synonym">Phora scalaris</name>
    <dbReference type="NCBI Taxonomy" id="36166"/>
    <lineage>
        <taxon>Eukaryota</taxon>
        <taxon>Metazoa</taxon>
        <taxon>Ecdysozoa</taxon>
        <taxon>Arthropoda</taxon>
        <taxon>Hexapoda</taxon>
        <taxon>Insecta</taxon>
        <taxon>Pterygota</taxon>
        <taxon>Neoptera</taxon>
        <taxon>Endopterygota</taxon>
        <taxon>Diptera</taxon>
        <taxon>Brachycera</taxon>
        <taxon>Muscomorpha</taxon>
        <taxon>Platypezoidea</taxon>
        <taxon>Phoridae</taxon>
        <taxon>Megaseliini</taxon>
        <taxon>Megaselia</taxon>
    </lineage>
</organism>
<evidence type="ECO:0000313" key="9">
    <source>
        <dbReference type="EnsemblMetazoa" id="MESCA012117-PA"/>
    </source>
</evidence>
<reference evidence="10" key="1">
    <citation type="submission" date="2013-02" db="EMBL/GenBank/DDBJ databases">
        <authorList>
            <person name="Hughes D."/>
        </authorList>
    </citation>
    <scope>NUCLEOTIDE SEQUENCE</scope>
    <source>
        <strain>Durham</strain>
        <strain evidence="10">NC isolate 2 -- Noor lab</strain>
    </source>
</reference>
<dbReference type="STRING" id="36166.T1H5Y4"/>
<dbReference type="GO" id="GO:0000981">
    <property type="term" value="F:DNA-binding transcription factor activity, RNA polymerase II-specific"/>
    <property type="evidence" value="ECO:0007669"/>
    <property type="project" value="TreeGrafter"/>
</dbReference>
<dbReference type="InterPro" id="IPR031106">
    <property type="entry name" value="C/EBP"/>
</dbReference>
<dbReference type="PROSITE" id="PS50217">
    <property type="entry name" value="BZIP"/>
    <property type="match status" value="1"/>
</dbReference>
<dbReference type="CDD" id="cd14693">
    <property type="entry name" value="bZIP_CEBP"/>
    <property type="match status" value="1"/>
</dbReference>
<proteinExistence type="inferred from homology"/>
<dbReference type="GO" id="GO:0006351">
    <property type="term" value="P:DNA-templated transcription"/>
    <property type="evidence" value="ECO:0007669"/>
    <property type="project" value="InterPro"/>
</dbReference>
<evidence type="ECO:0000256" key="1">
    <source>
        <dbReference type="ARBA" id="ARBA00004123"/>
    </source>
</evidence>
<comment type="subcellular location">
    <subcellularLocation>
        <location evidence="1">Nucleus</location>
    </subcellularLocation>
</comment>
<keyword evidence="4" id="KW-0238">DNA-binding</keyword>
<dbReference type="PANTHER" id="PTHR23334:SF69">
    <property type="entry name" value="CCAAT_ENHANCER-BINDING PROTEIN GAMMA"/>
    <property type="match status" value="1"/>
</dbReference>
<keyword evidence="6" id="KW-0539">Nucleus</keyword>
<dbReference type="Pfam" id="PF07716">
    <property type="entry name" value="bZIP_2"/>
    <property type="match status" value="1"/>
</dbReference>
<evidence type="ECO:0000256" key="3">
    <source>
        <dbReference type="ARBA" id="ARBA00023015"/>
    </source>
</evidence>
<dbReference type="OMA" id="SPQMYDA"/>
<evidence type="ECO:0000259" key="8">
    <source>
        <dbReference type="PROSITE" id="PS50217"/>
    </source>
</evidence>
<feature type="domain" description="BZIP" evidence="8">
    <location>
        <begin position="210"/>
        <end position="273"/>
    </location>
</feature>
<evidence type="ECO:0000256" key="7">
    <source>
        <dbReference type="SAM" id="MobiDB-lite"/>
    </source>
</evidence>
<keyword evidence="5" id="KW-0804">Transcription</keyword>
<comment type="similarity">
    <text evidence="2">Belongs to the bZIP family. C/EBP subfamily.</text>
</comment>
<feature type="compositionally biased region" description="Basic and acidic residues" evidence="7">
    <location>
        <begin position="205"/>
        <end position="215"/>
    </location>
</feature>
<dbReference type="Gene3D" id="1.20.5.170">
    <property type="match status" value="1"/>
</dbReference>
<evidence type="ECO:0000256" key="5">
    <source>
        <dbReference type="ARBA" id="ARBA00023163"/>
    </source>
</evidence>